<feature type="domain" description="VWFA" evidence="1">
    <location>
        <begin position="210"/>
        <end position="372"/>
    </location>
</feature>
<dbReference type="EMBL" id="DWYS01000120">
    <property type="protein sequence ID" value="HJB08177.1"/>
    <property type="molecule type" value="Genomic_DNA"/>
</dbReference>
<organism evidence="2 3">
    <name type="scientific">Candidatus Enterocloster faecavium</name>
    <dbReference type="NCBI Taxonomy" id="2838560"/>
    <lineage>
        <taxon>Bacteria</taxon>
        <taxon>Bacillati</taxon>
        <taxon>Bacillota</taxon>
        <taxon>Clostridia</taxon>
        <taxon>Lachnospirales</taxon>
        <taxon>Lachnospiraceae</taxon>
        <taxon>Enterocloster</taxon>
    </lineage>
</organism>
<dbReference type="AlphaFoldDB" id="A0A9D2L8X8"/>
<accession>A0A9D2L8X8</accession>
<gene>
    <name evidence="2" type="ORF">H9716_10025</name>
</gene>
<comment type="caution">
    <text evidence="2">The sequence shown here is derived from an EMBL/GenBank/DDBJ whole genome shotgun (WGS) entry which is preliminary data.</text>
</comment>
<dbReference type="InterPro" id="IPR050458">
    <property type="entry name" value="LolB"/>
</dbReference>
<dbReference type="PANTHER" id="PTHR30634">
    <property type="entry name" value="OUTER MEMBRANE LOLAB LIPOPROTEIN INSERTION APPARATUS"/>
    <property type="match status" value="1"/>
</dbReference>
<name>A0A9D2L8X8_9FIRM</name>
<dbReference type="Proteomes" id="UP000886804">
    <property type="component" value="Unassembled WGS sequence"/>
</dbReference>
<evidence type="ECO:0000259" key="1">
    <source>
        <dbReference type="SMART" id="SM00327"/>
    </source>
</evidence>
<sequence>MEHLPISDKAVLNRWRLVLGKYASGHMGLPGSLKGMDEALDFLYSREQKADERQEKGGLEASHLTVAAWLNEVRRLFPKETVQVLERHALERYQLKELLTDREVLEKLEPNQALLGTILSLKHLMSDQVLAAAREIVRKVAAQLTERMKMDLERSLLGKIQKNTSSPVRSIRNLDVKKTIRKNLAHYDREEKRLLLEQVYFNGRVKRYNSWRVVIAVDESGSMTDSIIHSAIMAGIFARLPMVEVRLVIFDTQVVDLSGYADDPVEVLMSVQLGGGTNIAGALEYCKGLISSPHKTLLVLVSDLCEGGPAANLYGVCSDLLESGVKVAALTALDQDANPAYNRTIARTLADMGAFVGAMTPEQLGDYLGKMMS</sequence>
<reference evidence="2" key="2">
    <citation type="submission" date="2021-04" db="EMBL/GenBank/DDBJ databases">
        <authorList>
            <person name="Gilroy R."/>
        </authorList>
    </citation>
    <scope>NUCLEOTIDE SEQUENCE</scope>
    <source>
        <strain evidence="2">CHK188-4685</strain>
    </source>
</reference>
<dbReference type="Pfam" id="PF05762">
    <property type="entry name" value="VWA_CoxE"/>
    <property type="match status" value="1"/>
</dbReference>
<protein>
    <submittedName>
        <fullName evidence="2">VWA domain-containing protein</fullName>
    </submittedName>
</protein>
<dbReference type="InterPro" id="IPR002035">
    <property type="entry name" value="VWF_A"/>
</dbReference>
<dbReference type="SUPFAM" id="SSF53300">
    <property type="entry name" value="vWA-like"/>
    <property type="match status" value="1"/>
</dbReference>
<evidence type="ECO:0000313" key="2">
    <source>
        <dbReference type="EMBL" id="HJB08177.1"/>
    </source>
</evidence>
<dbReference type="Gene3D" id="3.40.50.410">
    <property type="entry name" value="von Willebrand factor, type A domain"/>
    <property type="match status" value="1"/>
</dbReference>
<dbReference type="PANTHER" id="PTHR30634:SF16">
    <property type="entry name" value="OUTER-MEMBRANE LIPOPROTEIN LOLB"/>
    <property type="match status" value="1"/>
</dbReference>
<evidence type="ECO:0000313" key="3">
    <source>
        <dbReference type="Proteomes" id="UP000886804"/>
    </source>
</evidence>
<proteinExistence type="predicted"/>
<dbReference type="InterPro" id="IPR036465">
    <property type="entry name" value="vWFA_dom_sf"/>
</dbReference>
<dbReference type="InterPro" id="IPR008912">
    <property type="entry name" value="Uncharacterised_CoxE"/>
</dbReference>
<dbReference type="SMART" id="SM00327">
    <property type="entry name" value="VWA"/>
    <property type="match status" value="1"/>
</dbReference>
<reference evidence="2" key="1">
    <citation type="journal article" date="2021" name="PeerJ">
        <title>Extensive microbial diversity within the chicken gut microbiome revealed by metagenomics and culture.</title>
        <authorList>
            <person name="Gilroy R."/>
            <person name="Ravi A."/>
            <person name="Getino M."/>
            <person name="Pursley I."/>
            <person name="Horton D.L."/>
            <person name="Alikhan N.F."/>
            <person name="Baker D."/>
            <person name="Gharbi K."/>
            <person name="Hall N."/>
            <person name="Watson M."/>
            <person name="Adriaenssens E.M."/>
            <person name="Foster-Nyarko E."/>
            <person name="Jarju S."/>
            <person name="Secka A."/>
            <person name="Antonio M."/>
            <person name="Oren A."/>
            <person name="Chaudhuri R.R."/>
            <person name="La Ragione R."/>
            <person name="Hildebrand F."/>
            <person name="Pallen M.J."/>
        </authorList>
    </citation>
    <scope>NUCLEOTIDE SEQUENCE</scope>
    <source>
        <strain evidence="2">CHK188-4685</strain>
    </source>
</reference>